<name>A0A0P5I9S9_9CRUS</name>
<dbReference type="AlphaFoldDB" id="A0A0P5I9S9"/>
<dbReference type="EMBL" id="GDIQ01067870">
    <property type="protein sequence ID" value="JAN26867.1"/>
    <property type="molecule type" value="Transcribed_RNA"/>
</dbReference>
<accession>A0A0P5I9S9</accession>
<sequence>MKIALVLVVCFVSLTLQQNVFWSYPGRRVPYYSMYNHNIPDDLPILAALDPAGHHQLYPNNYGARAQGGVAERTLEDSGLYQPLEPKAESRTFGLNNLVSIILSSLSLSSSSTTYTTTTSTITAGTVITCFTKTMFNATTACRRKRDALLMISEVLIGDYDDQDEPLGDDNEWNSELEPLPREKRDVDPARLIASSKTESDLHVNDVAPKQTESSVEGYFRQNRAIVTSTLTSYTVSYSTSSRIVTNIASESALSCLPSGFTFASFNTIMTTRYL</sequence>
<protein>
    <submittedName>
        <fullName evidence="1">Uncharacterized protein</fullName>
    </submittedName>
</protein>
<evidence type="ECO:0000313" key="1">
    <source>
        <dbReference type="EMBL" id="JAN26867.1"/>
    </source>
</evidence>
<organism evidence="1">
    <name type="scientific">Daphnia magna</name>
    <dbReference type="NCBI Taxonomy" id="35525"/>
    <lineage>
        <taxon>Eukaryota</taxon>
        <taxon>Metazoa</taxon>
        <taxon>Ecdysozoa</taxon>
        <taxon>Arthropoda</taxon>
        <taxon>Crustacea</taxon>
        <taxon>Branchiopoda</taxon>
        <taxon>Diplostraca</taxon>
        <taxon>Cladocera</taxon>
        <taxon>Anomopoda</taxon>
        <taxon>Daphniidae</taxon>
        <taxon>Daphnia</taxon>
    </lineage>
</organism>
<reference evidence="1" key="1">
    <citation type="submission" date="2015-10" db="EMBL/GenBank/DDBJ databases">
        <title>EvidentialGene: Evidence-directed Construction of Complete mRNA Transcriptomes without Genomes.</title>
        <authorList>
            <person name="Gilbert D.G."/>
        </authorList>
    </citation>
    <scope>NUCLEOTIDE SEQUENCE</scope>
</reference>
<proteinExistence type="predicted"/>
<dbReference type="OrthoDB" id="6370016at2759"/>